<sequence length="194" mass="20952">MSADRRAADDAGPAAPAGGIAVRRAGLDDAAALARIMGHPQVYRGLLQLPYADEALWRGRLAERFRPDQPDLLLVAELDGRVEGSAGLHPDGPNPRRRHAMYLGISVHPEAQGRGVGSALMAALCELADRWLGLRRLELTVFVDNARAIALYERFGFVTEGRLRGYALRDGRYEDVLTMARCTAGPVAADGPGR</sequence>
<dbReference type="RefSeq" id="WP_054019956.1">
    <property type="nucleotide sequence ID" value="NZ_BBYR01000030.1"/>
</dbReference>
<dbReference type="CDD" id="cd04301">
    <property type="entry name" value="NAT_SF"/>
    <property type="match status" value="1"/>
</dbReference>
<gene>
    <name evidence="4" type="ORF">ISF6_1767</name>
</gene>
<keyword evidence="2" id="KW-0012">Acyltransferase</keyword>
<comment type="caution">
    <text evidence="4">The sequence shown here is derived from an EMBL/GenBank/DDBJ whole genome shotgun (WGS) entry which is preliminary data.</text>
</comment>
<keyword evidence="5" id="KW-1185">Reference proteome</keyword>
<dbReference type="Pfam" id="PF00583">
    <property type="entry name" value="Acetyltransf_1"/>
    <property type="match status" value="1"/>
</dbReference>
<dbReference type="InterPro" id="IPR016181">
    <property type="entry name" value="Acyl_CoA_acyltransferase"/>
</dbReference>
<dbReference type="GO" id="GO:0016747">
    <property type="term" value="F:acyltransferase activity, transferring groups other than amino-acyl groups"/>
    <property type="evidence" value="ECO:0007669"/>
    <property type="project" value="InterPro"/>
</dbReference>
<dbReference type="PANTHER" id="PTHR43877">
    <property type="entry name" value="AMINOALKYLPHOSPHONATE N-ACETYLTRANSFERASE-RELATED-RELATED"/>
    <property type="match status" value="1"/>
</dbReference>
<dbReference type="EMBL" id="BBYR01000030">
    <property type="protein sequence ID" value="GAP35927.1"/>
    <property type="molecule type" value="Genomic_DNA"/>
</dbReference>
<proteinExistence type="predicted"/>
<organism evidence="4 5">
    <name type="scientific">Piscinibacter sakaiensis</name>
    <name type="common">Ideonella sakaiensis</name>
    <dbReference type="NCBI Taxonomy" id="1547922"/>
    <lineage>
        <taxon>Bacteria</taxon>
        <taxon>Pseudomonadati</taxon>
        <taxon>Pseudomonadota</taxon>
        <taxon>Betaproteobacteria</taxon>
        <taxon>Burkholderiales</taxon>
        <taxon>Sphaerotilaceae</taxon>
        <taxon>Piscinibacter</taxon>
    </lineage>
</organism>
<keyword evidence="1 4" id="KW-0808">Transferase</keyword>
<evidence type="ECO:0000259" key="3">
    <source>
        <dbReference type="PROSITE" id="PS51186"/>
    </source>
</evidence>
<dbReference type="InterPro" id="IPR050832">
    <property type="entry name" value="Bact_Acetyltransf"/>
</dbReference>
<evidence type="ECO:0000256" key="1">
    <source>
        <dbReference type="ARBA" id="ARBA00022679"/>
    </source>
</evidence>
<dbReference type="Proteomes" id="UP000037660">
    <property type="component" value="Unassembled WGS sequence"/>
</dbReference>
<feature type="domain" description="N-acetyltransferase" evidence="3">
    <location>
        <begin position="20"/>
        <end position="180"/>
    </location>
</feature>
<dbReference type="InterPro" id="IPR000182">
    <property type="entry name" value="GNAT_dom"/>
</dbReference>
<reference evidence="5" key="1">
    <citation type="submission" date="2015-07" db="EMBL/GenBank/DDBJ databases">
        <title>Discovery of a poly(ethylene terephthalate assimilation.</title>
        <authorList>
            <person name="Yoshida S."/>
            <person name="Hiraga K."/>
            <person name="Takehana T."/>
            <person name="Taniguchi I."/>
            <person name="Yamaji H."/>
            <person name="Maeda Y."/>
            <person name="Toyohara K."/>
            <person name="Miyamoto K."/>
            <person name="Kimura Y."/>
            <person name="Oda K."/>
        </authorList>
    </citation>
    <scope>NUCLEOTIDE SEQUENCE [LARGE SCALE GENOMIC DNA]</scope>
    <source>
        <strain evidence="5">NBRC 110686 / TISTR 2288 / 201-F6</strain>
    </source>
</reference>
<dbReference type="SUPFAM" id="SSF55729">
    <property type="entry name" value="Acyl-CoA N-acyltransferases (Nat)"/>
    <property type="match status" value="1"/>
</dbReference>
<evidence type="ECO:0000256" key="2">
    <source>
        <dbReference type="ARBA" id="ARBA00023315"/>
    </source>
</evidence>
<dbReference type="STRING" id="1547922.ISF6_1767"/>
<evidence type="ECO:0000313" key="5">
    <source>
        <dbReference type="Proteomes" id="UP000037660"/>
    </source>
</evidence>
<protein>
    <submittedName>
        <fullName evidence="4">Acetyltransferase, GNAT family</fullName>
    </submittedName>
</protein>
<name>A0A0K8NZU8_PISS1</name>
<accession>A0A0K8NZU8</accession>
<reference evidence="4 5" key="2">
    <citation type="journal article" date="2016" name="Science">
        <title>A bacterium that degrades and assimilates poly(ethylene terephthalate).</title>
        <authorList>
            <person name="Yoshida S."/>
            <person name="Hiraga K."/>
            <person name="Takehana T."/>
            <person name="Taniguchi I."/>
            <person name="Yamaji H."/>
            <person name="Maeda Y."/>
            <person name="Toyohara K."/>
            <person name="Miyamoto K."/>
            <person name="Kimura Y."/>
            <person name="Oda K."/>
        </authorList>
    </citation>
    <scope>NUCLEOTIDE SEQUENCE [LARGE SCALE GENOMIC DNA]</scope>
    <source>
        <strain evidence="5">NBRC 110686 / TISTR 2288 / 201-F6</strain>
    </source>
</reference>
<dbReference type="Gene3D" id="3.40.630.30">
    <property type="match status" value="1"/>
</dbReference>
<evidence type="ECO:0000313" key="4">
    <source>
        <dbReference type="EMBL" id="GAP35927.1"/>
    </source>
</evidence>
<dbReference type="AlphaFoldDB" id="A0A0K8NZU8"/>
<dbReference type="PROSITE" id="PS51186">
    <property type="entry name" value="GNAT"/>
    <property type="match status" value="1"/>
</dbReference>